<evidence type="ECO:0000256" key="1">
    <source>
        <dbReference type="ARBA" id="ARBA00011076"/>
    </source>
</evidence>
<sequence>MIRLDKLNTTDLAAWVEQAKIQTIQGKVCDRIPQLSVAHPNWFAVHICCLSGKTYSSGDTGCIFPLMSVIKVFSFLYLLEVMGTDTVFQWVGVEPSDAPFNSLDQLITDGGHPRNPMINSGAITLADKLPGKTASDRTSHLCQWLNQLAGSQLYLDEVMLASVRASRSPINQALTNYLAEQNRLENPEVALDTYEQICCISGRVEDLALLGKALAGGNNLQHHRIVNAVMLMCGLYQDSAKFALKIGLPMKSGISGAMLAIVPNTGAIACYSPVLNMVGNSIGAIAFIGALAQKLELSIF</sequence>
<evidence type="ECO:0000256" key="2">
    <source>
        <dbReference type="ARBA" id="ARBA00011881"/>
    </source>
</evidence>
<dbReference type="PANTHER" id="PTHR12544">
    <property type="entry name" value="GLUTAMINASE"/>
    <property type="match status" value="1"/>
</dbReference>
<dbReference type="STRING" id="224013.ACX27_01640"/>
<evidence type="ECO:0000256" key="4">
    <source>
        <dbReference type="ARBA" id="ARBA00022801"/>
    </source>
</evidence>
<comment type="subunit">
    <text evidence="2">Homotetramer.</text>
</comment>
<comment type="similarity">
    <text evidence="1">Belongs to the glutaminase family.</text>
</comment>
<dbReference type="InterPro" id="IPR012338">
    <property type="entry name" value="Beta-lactam/transpept-like"/>
</dbReference>
<keyword evidence="4" id="KW-0378">Hydrolase</keyword>
<dbReference type="InterPro" id="IPR015868">
    <property type="entry name" value="Glutaminase"/>
</dbReference>
<dbReference type="EC" id="3.5.1.2" evidence="3"/>
<dbReference type="AlphaFoldDB" id="A0A0M5MHM4"/>
<keyword evidence="7" id="KW-1185">Reference proteome</keyword>
<dbReference type="PANTHER" id="PTHR12544:SF29">
    <property type="entry name" value="GLUTAMINASE"/>
    <property type="match status" value="1"/>
</dbReference>
<dbReference type="EMBL" id="CP012036">
    <property type="protein sequence ID" value="ALF51838.1"/>
    <property type="molecule type" value="Genomic_DNA"/>
</dbReference>
<dbReference type="RefSeq" id="WP_062287531.1">
    <property type="nucleotide sequence ID" value="NZ_CP012036.1"/>
</dbReference>
<accession>A0A0M5MHM4</accession>
<organism evidence="6 7">
    <name type="scientific">Nostoc piscinale CENA21</name>
    <dbReference type="NCBI Taxonomy" id="224013"/>
    <lineage>
        <taxon>Bacteria</taxon>
        <taxon>Bacillati</taxon>
        <taxon>Cyanobacteriota</taxon>
        <taxon>Cyanophyceae</taxon>
        <taxon>Nostocales</taxon>
        <taxon>Nostocaceae</taxon>
        <taxon>Nostoc</taxon>
    </lineage>
</organism>
<reference evidence="7" key="1">
    <citation type="submission" date="2015-07" db="EMBL/GenBank/DDBJ databases">
        <title>Genome Of Nitrogen-Fixing Cyanobacterium Nostoc piscinale CENA21 From Solimoes/Amazon River Floodplain Sediments And Comparative Genomics To Uncover Biosynthetic Natural Products Potential.</title>
        <authorList>
            <person name="Leao T.F."/>
            <person name="Leao P.N."/>
            <person name="Guimaraes P.I."/>
            <person name="de Melo A.G.C."/>
            <person name="Ramos R.T.J."/>
            <person name="Silva A."/>
            <person name="Fiore M.F."/>
            <person name="Schneider M.P.C."/>
        </authorList>
    </citation>
    <scope>NUCLEOTIDE SEQUENCE [LARGE SCALE GENOMIC DNA]</scope>
    <source>
        <strain evidence="7">CENA21</strain>
    </source>
</reference>
<dbReference type="Pfam" id="PF04960">
    <property type="entry name" value="Glutaminase"/>
    <property type="match status" value="1"/>
</dbReference>
<name>A0A0M5MHM4_9NOSO</name>
<dbReference type="GO" id="GO:0006543">
    <property type="term" value="P:L-glutamine catabolic process"/>
    <property type="evidence" value="ECO:0007669"/>
    <property type="project" value="TreeGrafter"/>
</dbReference>
<dbReference type="KEGG" id="npz:ACX27_01640"/>
<proteinExistence type="inferred from homology"/>
<dbReference type="OrthoDB" id="9788822at2"/>
<dbReference type="GO" id="GO:0004359">
    <property type="term" value="F:glutaminase activity"/>
    <property type="evidence" value="ECO:0007669"/>
    <property type="project" value="UniProtKB-EC"/>
</dbReference>
<evidence type="ECO:0000313" key="6">
    <source>
        <dbReference type="EMBL" id="ALF51838.1"/>
    </source>
</evidence>
<protein>
    <recommendedName>
        <fullName evidence="3">glutaminase</fullName>
        <ecNumber evidence="3">3.5.1.2</ecNumber>
    </recommendedName>
</protein>
<evidence type="ECO:0000313" key="7">
    <source>
        <dbReference type="Proteomes" id="UP000062645"/>
    </source>
</evidence>
<dbReference type="Proteomes" id="UP000062645">
    <property type="component" value="Chromosome"/>
</dbReference>
<dbReference type="SUPFAM" id="SSF56601">
    <property type="entry name" value="beta-lactamase/transpeptidase-like"/>
    <property type="match status" value="1"/>
</dbReference>
<reference evidence="6 7" key="2">
    <citation type="journal article" date="2016" name="Genome Announc.">
        <title>Draft Genome Sequence of the N2-Fixing Cyanobacterium Nostoc piscinale CENA21, Isolated from the Brazilian Amazon Floodplain.</title>
        <authorList>
            <person name="Leao T."/>
            <person name="Guimaraes P.I."/>
            <person name="de Melo A.G."/>
            <person name="Ramos R.T."/>
            <person name="Leao P.N."/>
            <person name="Silva A."/>
            <person name="Fiore M.F."/>
            <person name="Schneider M.P."/>
        </authorList>
    </citation>
    <scope>NUCLEOTIDE SEQUENCE [LARGE SCALE GENOMIC DNA]</scope>
    <source>
        <strain evidence="6 7">CENA21</strain>
    </source>
</reference>
<evidence type="ECO:0000256" key="3">
    <source>
        <dbReference type="ARBA" id="ARBA00012918"/>
    </source>
</evidence>
<dbReference type="PATRIC" id="fig|224013.5.peg.394"/>
<comment type="catalytic activity">
    <reaction evidence="5">
        <text>L-glutamine + H2O = L-glutamate + NH4(+)</text>
        <dbReference type="Rhea" id="RHEA:15889"/>
        <dbReference type="ChEBI" id="CHEBI:15377"/>
        <dbReference type="ChEBI" id="CHEBI:28938"/>
        <dbReference type="ChEBI" id="CHEBI:29985"/>
        <dbReference type="ChEBI" id="CHEBI:58359"/>
        <dbReference type="EC" id="3.5.1.2"/>
    </reaction>
</comment>
<gene>
    <name evidence="6" type="ORF">ACX27_01640</name>
</gene>
<dbReference type="Gene3D" id="3.40.710.10">
    <property type="entry name" value="DD-peptidase/beta-lactamase superfamily"/>
    <property type="match status" value="1"/>
</dbReference>
<evidence type="ECO:0000256" key="5">
    <source>
        <dbReference type="ARBA" id="ARBA00049534"/>
    </source>
</evidence>
<dbReference type="GO" id="GO:0006537">
    <property type="term" value="P:glutamate biosynthetic process"/>
    <property type="evidence" value="ECO:0007669"/>
    <property type="project" value="TreeGrafter"/>
</dbReference>